<name>A0A4Q9NP71_9APHY</name>
<evidence type="ECO:0000313" key="1">
    <source>
        <dbReference type="EMBL" id="TBU58946.1"/>
    </source>
</evidence>
<keyword evidence="2" id="KW-1185">Reference proteome</keyword>
<gene>
    <name evidence="1" type="ORF">BD310DRAFT_818368</name>
</gene>
<accession>A0A4Q9NP71</accession>
<evidence type="ECO:0000313" key="2">
    <source>
        <dbReference type="Proteomes" id="UP000292082"/>
    </source>
</evidence>
<reference evidence="1 2" key="1">
    <citation type="submission" date="2019-01" db="EMBL/GenBank/DDBJ databases">
        <title>Draft genome sequences of three monokaryotic isolates of the white-rot basidiomycete fungus Dichomitus squalens.</title>
        <authorList>
            <consortium name="DOE Joint Genome Institute"/>
            <person name="Lopez S.C."/>
            <person name="Andreopoulos B."/>
            <person name="Pangilinan J."/>
            <person name="Lipzen A."/>
            <person name="Riley R."/>
            <person name="Ahrendt S."/>
            <person name="Ng V."/>
            <person name="Barry K."/>
            <person name="Daum C."/>
            <person name="Grigoriev I.V."/>
            <person name="Hilden K.S."/>
            <person name="Makela M.R."/>
            <person name="de Vries R.P."/>
        </authorList>
    </citation>
    <scope>NUCLEOTIDE SEQUENCE [LARGE SCALE GENOMIC DNA]</scope>
    <source>
        <strain evidence="1 2">CBS 464.89</strain>
    </source>
</reference>
<protein>
    <submittedName>
        <fullName evidence="1">Uncharacterized protein</fullName>
    </submittedName>
</protein>
<proteinExistence type="predicted"/>
<sequence length="128" mass="14745">MVDGHYSQQGWKDFPQNVHLARDGEPVRILGAWFGSNLDESDVWSPTLSKLRDTLDRWKKGHSTILGKKHVVQMFIGGMTQYLTDVQRMPADIQRRLMKWLRGYIWDDKVAPPIAMQHLCLPTEEGGL</sequence>
<feature type="non-terminal residue" evidence="1">
    <location>
        <position position="128"/>
    </location>
</feature>
<dbReference type="Proteomes" id="UP000292082">
    <property type="component" value="Unassembled WGS sequence"/>
</dbReference>
<organism evidence="1 2">
    <name type="scientific">Dichomitus squalens</name>
    <dbReference type="NCBI Taxonomy" id="114155"/>
    <lineage>
        <taxon>Eukaryota</taxon>
        <taxon>Fungi</taxon>
        <taxon>Dikarya</taxon>
        <taxon>Basidiomycota</taxon>
        <taxon>Agaricomycotina</taxon>
        <taxon>Agaricomycetes</taxon>
        <taxon>Polyporales</taxon>
        <taxon>Polyporaceae</taxon>
        <taxon>Dichomitus</taxon>
    </lineage>
</organism>
<dbReference type="EMBL" id="ML145119">
    <property type="protein sequence ID" value="TBU58946.1"/>
    <property type="molecule type" value="Genomic_DNA"/>
</dbReference>
<dbReference type="AlphaFoldDB" id="A0A4Q9NP71"/>